<keyword evidence="1" id="KW-0732">Signal</keyword>
<evidence type="ECO:0008006" key="4">
    <source>
        <dbReference type="Google" id="ProtNLM"/>
    </source>
</evidence>
<name>A0AAN6UKG3_9PEZI</name>
<reference evidence="2" key="1">
    <citation type="journal article" date="2023" name="Mol. Phylogenet. Evol.">
        <title>Genome-scale phylogeny and comparative genomics of the fungal order Sordariales.</title>
        <authorList>
            <person name="Hensen N."/>
            <person name="Bonometti L."/>
            <person name="Westerberg I."/>
            <person name="Brannstrom I.O."/>
            <person name="Guillou S."/>
            <person name="Cros-Aarteil S."/>
            <person name="Calhoun S."/>
            <person name="Haridas S."/>
            <person name="Kuo A."/>
            <person name="Mondo S."/>
            <person name="Pangilinan J."/>
            <person name="Riley R."/>
            <person name="LaButti K."/>
            <person name="Andreopoulos B."/>
            <person name="Lipzen A."/>
            <person name="Chen C."/>
            <person name="Yan M."/>
            <person name="Daum C."/>
            <person name="Ng V."/>
            <person name="Clum A."/>
            <person name="Steindorff A."/>
            <person name="Ohm R.A."/>
            <person name="Martin F."/>
            <person name="Silar P."/>
            <person name="Natvig D.O."/>
            <person name="Lalanne C."/>
            <person name="Gautier V."/>
            <person name="Ament-Velasquez S.L."/>
            <person name="Kruys A."/>
            <person name="Hutchinson M.I."/>
            <person name="Powell A.J."/>
            <person name="Barry K."/>
            <person name="Miller A.N."/>
            <person name="Grigoriev I.V."/>
            <person name="Debuchy R."/>
            <person name="Gladieux P."/>
            <person name="Hiltunen Thoren M."/>
            <person name="Johannesson H."/>
        </authorList>
    </citation>
    <scope>NUCLEOTIDE SEQUENCE</scope>
    <source>
        <strain evidence="2">CBS 123565</strain>
    </source>
</reference>
<feature type="chain" id="PRO_5043016298" description="Secreted protein" evidence="1">
    <location>
        <begin position="21"/>
        <end position="67"/>
    </location>
</feature>
<dbReference type="EMBL" id="MU853408">
    <property type="protein sequence ID" value="KAK4134563.1"/>
    <property type="molecule type" value="Genomic_DNA"/>
</dbReference>
<sequence>MTIVLLQITWLITGKLLTHGVLFLEGAAAFPGSSACVGGGSFLPSCGCGKCALSEPQLKVALNQSRR</sequence>
<accession>A0AAN6UKG3</accession>
<protein>
    <recommendedName>
        <fullName evidence="4">Secreted protein</fullName>
    </recommendedName>
</protein>
<evidence type="ECO:0000313" key="2">
    <source>
        <dbReference type="EMBL" id="KAK4134563.1"/>
    </source>
</evidence>
<evidence type="ECO:0000256" key="1">
    <source>
        <dbReference type="SAM" id="SignalP"/>
    </source>
</evidence>
<dbReference type="Proteomes" id="UP001304895">
    <property type="component" value="Unassembled WGS sequence"/>
</dbReference>
<comment type="caution">
    <text evidence="2">The sequence shown here is derived from an EMBL/GenBank/DDBJ whole genome shotgun (WGS) entry which is preliminary data.</text>
</comment>
<feature type="signal peptide" evidence="1">
    <location>
        <begin position="1"/>
        <end position="20"/>
    </location>
</feature>
<reference evidence="2" key="2">
    <citation type="submission" date="2023-05" db="EMBL/GenBank/DDBJ databases">
        <authorList>
            <consortium name="Lawrence Berkeley National Laboratory"/>
            <person name="Steindorff A."/>
            <person name="Hensen N."/>
            <person name="Bonometti L."/>
            <person name="Westerberg I."/>
            <person name="Brannstrom I.O."/>
            <person name="Guillou S."/>
            <person name="Cros-Aarteil S."/>
            <person name="Calhoun S."/>
            <person name="Haridas S."/>
            <person name="Kuo A."/>
            <person name="Mondo S."/>
            <person name="Pangilinan J."/>
            <person name="Riley R."/>
            <person name="Labutti K."/>
            <person name="Andreopoulos B."/>
            <person name="Lipzen A."/>
            <person name="Chen C."/>
            <person name="Yanf M."/>
            <person name="Daum C."/>
            <person name="Ng V."/>
            <person name="Clum A."/>
            <person name="Ohm R."/>
            <person name="Martin F."/>
            <person name="Silar P."/>
            <person name="Natvig D."/>
            <person name="Lalanne C."/>
            <person name="Gautier V."/>
            <person name="Ament-Velasquez S.L."/>
            <person name="Kruys A."/>
            <person name="Hutchinson M.I."/>
            <person name="Powell A.J."/>
            <person name="Barry K."/>
            <person name="Miller A.N."/>
            <person name="Grigoriev I.V."/>
            <person name="Debuchy R."/>
            <person name="Gladieux P."/>
            <person name="Thoren M.H."/>
            <person name="Johannesson H."/>
        </authorList>
    </citation>
    <scope>NUCLEOTIDE SEQUENCE</scope>
    <source>
        <strain evidence="2">CBS 123565</strain>
    </source>
</reference>
<keyword evidence="3" id="KW-1185">Reference proteome</keyword>
<evidence type="ECO:0000313" key="3">
    <source>
        <dbReference type="Proteomes" id="UP001304895"/>
    </source>
</evidence>
<gene>
    <name evidence="2" type="ORF">BT67DRAFT_441731</name>
</gene>
<dbReference type="AlphaFoldDB" id="A0AAN6UKG3"/>
<organism evidence="2 3">
    <name type="scientific">Trichocladium antarcticum</name>
    <dbReference type="NCBI Taxonomy" id="1450529"/>
    <lineage>
        <taxon>Eukaryota</taxon>
        <taxon>Fungi</taxon>
        <taxon>Dikarya</taxon>
        <taxon>Ascomycota</taxon>
        <taxon>Pezizomycotina</taxon>
        <taxon>Sordariomycetes</taxon>
        <taxon>Sordariomycetidae</taxon>
        <taxon>Sordariales</taxon>
        <taxon>Chaetomiaceae</taxon>
        <taxon>Trichocladium</taxon>
    </lineage>
</organism>
<proteinExistence type="predicted"/>